<gene>
    <name evidence="1" type="ORF">ZHAS_00011898</name>
</gene>
<accession>A0A084W1H3</accession>
<evidence type="ECO:0000313" key="2">
    <source>
        <dbReference type="EnsemblMetazoa" id="ASIC011898-PA"/>
    </source>
</evidence>
<reference evidence="2" key="2">
    <citation type="submission" date="2020-05" db="UniProtKB">
        <authorList>
            <consortium name="EnsemblMetazoa"/>
        </authorList>
    </citation>
    <scope>IDENTIFICATION</scope>
</reference>
<dbReference type="EnsemblMetazoa" id="ASIC011898-RA">
    <property type="protein sequence ID" value="ASIC011898-PA"/>
    <property type="gene ID" value="ASIC011898"/>
</dbReference>
<dbReference type="Proteomes" id="UP000030765">
    <property type="component" value="Unassembled WGS sequence"/>
</dbReference>
<keyword evidence="1" id="KW-0489">Methyltransferase</keyword>
<dbReference type="EMBL" id="ATLV01019345">
    <property type="status" value="NOT_ANNOTATED_CDS"/>
    <property type="molecule type" value="Genomic_DNA"/>
</dbReference>
<organism evidence="1">
    <name type="scientific">Anopheles sinensis</name>
    <name type="common">Mosquito</name>
    <dbReference type="NCBI Taxonomy" id="74873"/>
    <lineage>
        <taxon>Eukaryota</taxon>
        <taxon>Metazoa</taxon>
        <taxon>Ecdysozoa</taxon>
        <taxon>Arthropoda</taxon>
        <taxon>Hexapoda</taxon>
        <taxon>Insecta</taxon>
        <taxon>Pterygota</taxon>
        <taxon>Neoptera</taxon>
        <taxon>Endopterygota</taxon>
        <taxon>Diptera</taxon>
        <taxon>Nematocera</taxon>
        <taxon>Culicoidea</taxon>
        <taxon>Culicidae</taxon>
        <taxon>Anophelinae</taxon>
        <taxon>Anopheles</taxon>
    </lineage>
</organism>
<evidence type="ECO:0000313" key="3">
    <source>
        <dbReference type="Proteomes" id="UP000030765"/>
    </source>
</evidence>
<reference evidence="1 3" key="1">
    <citation type="journal article" date="2014" name="BMC Genomics">
        <title>Genome sequence of Anopheles sinensis provides insight into genetics basis of mosquito competence for malaria parasites.</title>
        <authorList>
            <person name="Zhou D."/>
            <person name="Zhang D."/>
            <person name="Ding G."/>
            <person name="Shi L."/>
            <person name="Hou Q."/>
            <person name="Ye Y."/>
            <person name="Xu Y."/>
            <person name="Zhou H."/>
            <person name="Xiong C."/>
            <person name="Li S."/>
            <person name="Yu J."/>
            <person name="Hong S."/>
            <person name="Yu X."/>
            <person name="Zou P."/>
            <person name="Chen C."/>
            <person name="Chang X."/>
            <person name="Wang W."/>
            <person name="Lv Y."/>
            <person name="Sun Y."/>
            <person name="Ma L."/>
            <person name="Shen B."/>
            <person name="Zhu C."/>
        </authorList>
    </citation>
    <scope>NUCLEOTIDE SEQUENCE [LARGE SCALE GENOMIC DNA]</scope>
</reference>
<protein>
    <submittedName>
        <fullName evidence="1 2">16S rRNA methyltransferase</fullName>
    </submittedName>
</protein>
<dbReference type="VEuPathDB" id="VectorBase:ASIC011898"/>
<evidence type="ECO:0000313" key="1">
    <source>
        <dbReference type="EMBL" id="KFB44067.1"/>
    </source>
</evidence>
<dbReference type="AlphaFoldDB" id="A0A084W1H3"/>
<name>A0A084W1H3_ANOSI</name>
<dbReference type="EMBL" id="KE525268">
    <property type="protein sequence ID" value="KFB44067.1"/>
    <property type="molecule type" value="Genomic_DNA"/>
</dbReference>
<keyword evidence="3" id="KW-1185">Reference proteome</keyword>
<keyword evidence="1" id="KW-0808">Transferase</keyword>
<sequence>MVLHFPPYERRNVSPFQQRGIVMFGMPKTDAQEFTLIDGGGGDASMPWKV</sequence>
<dbReference type="GO" id="GO:0008168">
    <property type="term" value="F:methyltransferase activity"/>
    <property type="evidence" value="ECO:0007669"/>
    <property type="project" value="UniProtKB-KW"/>
</dbReference>
<proteinExistence type="predicted"/>
<dbReference type="GO" id="GO:0032259">
    <property type="term" value="P:methylation"/>
    <property type="evidence" value="ECO:0007669"/>
    <property type="project" value="UniProtKB-KW"/>
</dbReference>